<comment type="subcellular location">
    <subcellularLocation>
        <location evidence="1">Cytoplasm</location>
        <location evidence="1">Cytoskeleton</location>
        <location evidence="1">Cilium axoneme</location>
    </subcellularLocation>
</comment>
<accession>A0A8J4CS10</accession>
<dbReference type="Proteomes" id="UP000722791">
    <property type="component" value="Unassembled WGS sequence"/>
</dbReference>
<dbReference type="GO" id="GO:0005930">
    <property type="term" value="C:axoneme"/>
    <property type="evidence" value="ECO:0007669"/>
    <property type="project" value="UniProtKB-SubCell"/>
</dbReference>
<evidence type="ECO:0000256" key="1">
    <source>
        <dbReference type="ARBA" id="ARBA00004430"/>
    </source>
</evidence>
<evidence type="ECO:0000313" key="4">
    <source>
        <dbReference type="EMBL" id="GIM06691.1"/>
    </source>
</evidence>
<dbReference type="EMBL" id="BNCP01000028">
    <property type="protein sequence ID" value="GIL83953.1"/>
    <property type="molecule type" value="Genomic_DNA"/>
</dbReference>
<feature type="compositionally biased region" description="Low complexity" evidence="2">
    <location>
        <begin position="721"/>
        <end position="732"/>
    </location>
</feature>
<proteinExistence type="predicted"/>
<feature type="compositionally biased region" description="Acidic residues" evidence="2">
    <location>
        <begin position="739"/>
        <end position="752"/>
    </location>
</feature>
<keyword evidence="5" id="KW-1185">Reference proteome</keyword>
<comment type="caution">
    <text evidence="3">The sequence shown here is derived from an EMBL/GenBank/DDBJ whole genome shotgun (WGS) entry which is preliminary data.</text>
</comment>
<dbReference type="InterPro" id="IPR032675">
    <property type="entry name" value="LRR_dom_sf"/>
</dbReference>
<reference evidence="3" key="1">
    <citation type="journal article" date="2021" name="Proc. Natl. Acad. Sci. U.S.A.">
        <title>Three genomes in the algal genus Volvox reveal the fate of a haploid sex-determining region after a transition to homothallism.</title>
        <authorList>
            <person name="Yamamoto K."/>
            <person name="Hamaji T."/>
            <person name="Kawai-Toyooka H."/>
            <person name="Matsuzaki R."/>
            <person name="Takahashi F."/>
            <person name="Nishimura Y."/>
            <person name="Kawachi M."/>
            <person name="Noguchi H."/>
            <person name="Minakuchi Y."/>
            <person name="Umen J.G."/>
            <person name="Toyoda A."/>
            <person name="Nozaki H."/>
        </authorList>
    </citation>
    <scope>NUCLEOTIDE SEQUENCE</scope>
    <source>
        <strain evidence="4">NIES-3785</strain>
        <strain evidence="3">NIES-3786</strain>
    </source>
</reference>
<feature type="region of interest" description="Disordered" evidence="2">
    <location>
        <begin position="150"/>
        <end position="180"/>
    </location>
</feature>
<dbReference type="AlphaFoldDB" id="A0A8J4CS10"/>
<evidence type="ECO:0000313" key="3">
    <source>
        <dbReference type="EMBL" id="GIL83953.1"/>
    </source>
</evidence>
<sequence length="841" mass="90710">MVSFDHLPKDEFTQVWRWLTPTSRLMLRLTCHWAHRMSCAICSSLEGVAEADICAVAGHPNSNGNHARFSNIKQLSISLTDTSICQQHKAVSTTNVLATPTWPVFLSKLRFLRRLVLTNCKHLNVAQMQALASSCPNLVALHVQRGVLGPSDGAAQGPGTTPHDSTAANPDSGVRGGDGLMRRPHTIEPWALSGLIFAPLAGCAMLRELELYDALPLHSSAKPTGLPPGAMASLGTLTQLQSLALRGAAIDVDLCYCMAHLTGLTRLELELLPAIWGVSGMRRQELKTPSLERFTTLRVLRICLLSSDAADRGPTSGKASMLQGLYDMLLSANHSSIEVLDLNLPMLSPLRKASGSGAAAADPSAFSIATATFCARGNCANRLAPIRLISSPELLGALLKVGMSLRRLEVLQLRGWVASDQCLLDNVIGTETAGHLLADPVGQAFRQVATSLARHDVGGSQGPPPEQPLAATASVKLPPGLRLRLSITDVSSTPHLMWCRYLSTARRLELSLRLPSWEVRDVGTRFLMGPRPLSDQNYPPAGWREDEVPGPLRDALRAADGSRHARLLRWLPILLPDLYGLYLPYNSVDERAIELIAVGLPRLRRLALGRVELNEWGRGALRPLGALKHLTQLRIGSIFAGSVPPGPMDLGLQVMEGFHGSRNNKTVMEAIRALERDADPLYVPTFIAPEAILQELEDCCAAFGPAFPPLSLLSVRLSSSAASPSPASSSPTADREPVDCNDDNDNDNDSGIENDGNSTITGNNYASDDVQLGDMARAWRVVVVVPPKGVSLEQALQVNRRLEGTAATTMGGTMRVPYRAQLSLLERGLGPLLESDRGMKR</sequence>
<dbReference type="EMBL" id="BNCQ01000022">
    <property type="protein sequence ID" value="GIM06691.1"/>
    <property type="molecule type" value="Genomic_DNA"/>
</dbReference>
<dbReference type="Gene3D" id="3.80.10.10">
    <property type="entry name" value="Ribonuclease Inhibitor"/>
    <property type="match status" value="1"/>
</dbReference>
<dbReference type="OrthoDB" id="550560at2759"/>
<evidence type="ECO:0000313" key="5">
    <source>
        <dbReference type="Proteomes" id="UP000747110"/>
    </source>
</evidence>
<evidence type="ECO:0000256" key="2">
    <source>
        <dbReference type="SAM" id="MobiDB-lite"/>
    </source>
</evidence>
<gene>
    <name evidence="3" type="ORF">Vretifemale_12679</name>
    <name evidence="4" type="ORF">Vretimale_10933</name>
</gene>
<feature type="region of interest" description="Disordered" evidence="2">
    <location>
        <begin position="721"/>
        <end position="765"/>
    </location>
</feature>
<dbReference type="Proteomes" id="UP000747110">
    <property type="component" value="Unassembled WGS sequence"/>
</dbReference>
<feature type="compositionally biased region" description="Polar residues" evidence="2">
    <location>
        <begin position="158"/>
        <end position="169"/>
    </location>
</feature>
<protein>
    <recommendedName>
        <fullName evidence="6">F-box domain-containing protein</fullName>
    </recommendedName>
</protein>
<organism evidence="3 5">
    <name type="scientific">Volvox reticuliferus</name>
    <dbReference type="NCBI Taxonomy" id="1737510"/>
    <lineage>
        <taxon>Eukaryota</taxon>
        <taxon>Viridiplantae</taxon>
        <taxon>Chlorophyta</taxon>
        <taxon>core chlorophytes</taxon>
        <taxon>Chlorophyceae</taxon>
        <taxon>CS clade</taxon>
        <taxon>Chlamydomonadales</taxon>
        <taxon>Volvocaceae</taxon>
        <taxon>Volvox</taxon>
    </lineage>
</organism>
<dbReference type="SUPFAM" id="SSF52047">
    <property type="entry name" value="RNI-like"/>
    <property type="match status" value="1"/>
</dbReference>
<name>A0A8J4CS10_9CHLO</name>
<evidence type="ECO:0008006" key="6">
    <source>
        <dbReference type="Google" id="ProtNLM"/>
    </source>
</evidence>